<dbReference type="FunFam" id="1.20.1070.10:FF:000432">
    <property type="entry name" value="Mas-related G protein-coupled receptor D"/>
    <property type="match status" value="1"/>
</dbReference>
<feature type="transmembrane region" description="Helical" evidence="10">
    <location>
        <begin position="28"/>
        <end position="49"/>
    </location>
</feature>
<gene>
    <name evidence="12" type="ORF">NYPRO_LOCUS2726</name>
</gene>
<sequence>MDQYHKAINDSSNDITGMNLKVDTAGHVLFRSITVVVALCGLVGNGVVIQLVHSSIRKNSFWVYTLSLAVADFMHLGLQIVFCVRRILRIFLWSCFQLPSILMILRFFSYFTGLGIMTAISFQRCLSVLFPIWYRCHCPKHLPACVSVCLWLLNFLMNILRGYACGQLSIQTTSFCPALVTITNLWILFLFSVMGTSSLLLLLRVRENTQLHLPRKLCMVILFTTLAFFLCGVPLSIIRFLVSEVGNQTFDDICILLSSINSTMNPAIYFFIRGSGRRQPGEPLAGVSRGPQVRTQSQGEAPIQPNSGDGPLPGGEFPSGAGD</sequence>
<organism evidence="12 13">
    <name type="scientific">Nyctereutes procyonoides</name>
    <name type="common">Raccoon dog</name>
    <name type="synonym">Canis procyonoides</name>
    <dbReference type="NCBI Taxonomy" id="34880"/>
    <lineage>
        <taxon>Eukaryota</taxon>
        <taxon>Metazoa</taxon>
        <taxon>Chordata</taxon>
        <taxon>Craniata</taxon>
        <taxon>Vertebrata</taxon>
        <taxon>Euteleostomi</taxon>
        <taxon>Mammalia</taxon>
        <taxon>Eutheria</taxon>
        <taxon>Laurasiatheria</taxon>
        <taxon>Carnivora</taxon>
        <taxon>Caniformia</taxon>
        <taxon>Canidae</taxon>
        <taxon>Nyctereutes</taxon>
    </lineage>
</organism>
<accession>A0A811Y150</accession>
<feature type="transmembrane region" description="Helical" evidence="10">
    <location>
        <begin position="253"/>
        <end position="272"/>
    </location>
</feature>
<evidence type="ECO:0000256" key="4">
    <source>
        <dbReference type="ARBA" id="ARBA00022989"/>
    </source>
</evidence>
<comment type="caution">
    <text evidence="12">The sequence shown here is derived from an EMBL/GenBank/DDBJ whole genome shotgun (WGS) entry which is preliminary data.</text>
</comment>
<dbReference type="InterPro" id="IPR026234">
    <property type="entry name" value="MRGPCRFAMILY"/>
</dbReference>
<keyword evidence="13" id="KW-1185">Reference proteome</keyword>
<dbReference type="EMBL" id="CAJHUB010000654">
    <property type="protein sequence ID" value="CAD7669932.1"/>
    <property type="molecule type" value="Genomic_DNA"/>
</dbReference>
<evidence type="ECO:0000256" key="9">
    <source>
        <dbReference type="SAM" id="MobiDB-lite"/>
    </source>
</evidence>
<dbReference type="GO" id="GO:0004930">
    <property type="term" value="F:G protein-coupled receptor activity"/>
    <property type="evidence" value="ECO:0007669"/>
    <property type="project" value="UniProtKB-KW"/>
</dbReference>
<keyword evidence="3 10" id="KW-0812">Transmembrane</keyword>
<dbReference type="InterPro" id="IPR000276">
    <property type="entry name" value="GPCR_Rhodpsn"/>
</dbReference>
<dbReference type="CDD" id="cd14973">
    <property type="entry name" value="7tmA_Mrgpr"/>
    <property type="match status" value="1"/>
</dbReference>
<dbReference type="PROSITE" id="PS50262">
    <property type="entry name" value="G_PROTEIN_RECEP_F1_2"/>
    <property type="match status" value="1"/>
</dbReference>
<feature type="transmembrane region" description="Helical" evidence="10">
    <location>
        <begin position="141"/>
        <end position="164"/>
    </location>
</feature>
<feature type="transmembrane region" description="Helical" evidence="10">
    <location>
        <begin position="217"/>
        <end position="241"/>
    </location>
</feature>
<dbReference type="GO" id="GO:0005886">
    <property type="term" value="C:plasma membrane"/>
    <property type="evidence" value="ECO:0007669"/>
    <property type="project" value="UniProtKB-SubCell"/>
</dbReference>
<keyword evidence="7" id="KW-0675">Receptor</keyword>
<evidence type="ECO:0000259" key="11">
    <source>
        <dbReference type="PROSITE" id="PS50262"/>
    </source>
</evidence>
<dbReference type="PRINTS" id="PR00237">
    <property type="entry name" value="GPCRRHODOPSN"/>
</dbReference>
<name>A0A811Y150_NYCPR</name>
<feature type="transmembrane region" description="Helical" evidence="10">
    <location>
        <begin position="61"/>
        <end position="83"/>
    </location>
</feature>
<evidence type="ECO:0000256" key="6">
    <source>
        <dbReference type="ARBA" id="ARBA00023136"/>
    </source>
</evidence>
<evidence type="ECO:0000313" key="12">
    <source>
        <dbReference type="EMBL" id="CAD7669932.1"/>
    </source>
</evidence>
<dbReference type="Pfam" id="PF00001">
    <property type="entry name" value="7tm_1"/>
    <property type="match status" value="1"/>
</dbReference>
<proteinExistence type="predicted"/>
<dbReference type="Gene3D" id="1.20.1070.10">
    <property type="entry name" value="Rhodopsin 7-helix transmembrane proteins"/>
    <property type="match status" value="1"/>
</dbReference>
<keyword evidence="5" id="KW-0297">G-protein coupled receptor</keyword>
<dbReference type="SUPFAM" id="SSF81321">
    <property type="entry name" value="Family A G protein-coupled receptor-like"/>
    <property type="match status" value="1"/>
</dbReference>
<evidence type="ECO:0000256" key="10">
    <source>
        <dbReference type="SAM" id="Phobius"/>
    </source>
</evidence>
<reference evidence="12" key="1">
    <citation type="submission" date="2020-12" db="EMBL/GenBank/DDBJ databases">
        <authorList>
            <consortium name="Molecular Ecology Group"/>
        </authorList>
    </citation>
    <scope>NUCLEOTIDE SEQUENCE</scope>
    <source>
        <strain evidence="12">TBG_1078</strain>
    </source>
</reference>
<evidence type="ECO:0000256" key="2">
    <source>
        <dbReference type="ARBA" id="ARBA00022475"/>
    </source>
</evidence>
<keyword evidence="2" id="KW-1003">Cell membrane</keyword>
<evidence type="ECO:0000256" key="3">
    <source>
        <dbReference type="ARBA" id="ARBA00022692"/>
    </source>
</evidence>
<dbReference type="Proteomes" id="UP000645828">
    <property type="component" value="Unassembled WGS sequence"/>
</dbReference>
<keyword evidence="4 10" id="KW-1133">Transmembrane helix</keyword>
<comment type="subcellular location">
    <subcellularLocation>
        <location evidence="1">Cell membrane</location>
        <topology evidence="1">Multi-pass membrane protein</topology>
    </subcellularLocation>
</comment>
<dbReference type="PANTHER" id="PTHR11334">
    <property type="entry name" value="MAS-RELATED G-PROTEIN COUPLED RECEPTOR"/>
    <property type="match status" value="1"/>
</dbReference>
<dbReference type="AlphaFoldDB" id="A0A811Y150"/>
<dbReference type="InterPro" id="IPR017452">
    <property type="entry name" value="GPCR_Rhodpsn_7TM"/>
</dbReference>
<evidence type="ECO:0000256" key="8">
    <source>
        <dbReference type="ARBA" id="ARBA00023224"/>
    </source>
</evidence>
<evidence type="ECO:0000256" key="5">
    <source>
        <dbReference type="ARBA" id="ARBA00023040"/>
    </source>
</evidence>
<evidence type="ECO:0000256" key="7">
    <source>
        <dbReference type="ARBA" id="ARBA00023170"/>
    </source>
</evidence>
<feature type="compositionally biased region" description="Polar residues" evidence="9">
    <location>
        <begin position="293"/>
        <end position="307"/>
    </location>
</feature>
<feature type="domain" description="G-protein coupled receptors family 1 profile" evidence="11">
    <location>
        <begin position="44"/>
        <end position="269"/>
    </location>
</feature>
<protein>
    <submittedName>
        <fullName evidence="12">(raccoon dog) hypothetical protein</fullName>
    </submittedName>
</protein>
<dbReference type="PRINTS" id="PR02108">
    <property type="entry name" value="MRGPCRFAMILY"/>
</dbReference>
<evidence type="ECO:0000256" key="1">
    <source>
        <dbReference type="ARBA" id="ARBA00004651"/>
    </source>
</evidence>
<feature type="region of interest" description="Disordered" evidence="9">
    <location>
        <begin position="280"/>
        <end position="323"/>
    </location>
</feature>
<evidence type="ECO:0000313" key="13">
    <source>
        <dbReference type="Proteomes" id="UP000645828"/>
    </source>
</evidence>
<dbReference type="PANTHER" id="PTHR11334:SF29">
    <property type="entry name" value="MAS-RELATED G-PROTEIN COUPLED RECEPTOR MEMBER X2"/>
    <property type="match status" value="1"/>
</dbReference>
<feature type="transmembrane region" description="Helical" evidence="10">
    <location>
        <begin position="184"/>
        <end position="205"/>
    </location>
</feature>
<keyword evidence="6 10" id="KW-0472">Membrane</keyword>
<keyword evidence="8" id="KW-0807">Transducer</keyword>